<dbReference type="SUPFAM" id="SSF56524">
    <property type="entry name" value="Oxidoreductase molybdopterin-binding domain"/>
    <property type="match status" value="1"/>
</dbReference>
<protein>
    <recommendedName>
        <fullName evidence="4">Molybdopterin-dependent oxidoreductase</fullName>
    </recommendedName>
</protein>
<feature type="signal peptide" evidence="1">
    <location>
        <begin position="1"/>
        <end position="24"/>
    </location>
</feature>
<evidence type="ECO:0000313" key="2">
    <source>
        <dbReference type="EMBL" id="KAA5802230.1"/>
    </source>
</evidence>
<dbReference type="RefSeq" id="WP_150023481.1">
    <property type="nucleotide sequence ID" value="NZ_VWOJ01000003.1"/>
</dbReference>
<keyword evidence="3" id="KW-1185">Reference proteome</keyword>
<accession>A0A5M6ZDE2</accession>
<organism evidence="2 3">
    <name type="scientific">Alkalicaulis satelles</name>
    <dbReference type="NCBI Taxonomy" id="2609175"/>
    <lineage>
        <taxon>Bacteria</taxon>
        <taxon>Pseudomonadati</taxon>
        <taxon>Pseudomonadota</taxon>
        <taxon>Alphaproteobacteria</taxon>
        <taxon>Maricaulales</taxon>
        <taxon>Maricaulaceae</taxon>
        <taxon>Alkalicaulis</taxon>
    </lineage>
</organism>
<feature type="chain" id="PRO_5024364622" description="Molybdopterin-dependent oxidoreductase" evidence="1">
    <location>
        <begin position="25"/>
        <end position="188"/>
    </location>
</feature>
<dbReference type="AlphaFoldDB" id="A0A5M6ZDE2"/>
<reference evidence="2 3" key="1">
    <citation type="submission" date="2019-09" db="EMBL/GenBank/DDBJ databases">
        <authorList>
            <person name="Kevbrin V."/>
            <person name="Grouzdev D.S."/>
        </authorList>
    </citation>
    <scope>NUCLEOTIDE SEQUENCE [LARGE SCALE GENOMIC DNA]</scope>
    <source>
        <strain evidence="2 3">G-192</strain>
    </source>
</reference>
<keyword evidence="1" id="KW-0732">Signal</keyword>
<dbReference type="PROSITE" id="PS51257">
    <property type="entry name" value="PROKAR_LIPOPROTEIN"/>
    <property type="match status" value="1"/>
</dbReference>
<dbReference type="InterPro" id="IPR036374">
    <property type="entry name" value="OxRdtase_Mopterin-bd_sf"/>
</dbReference>
<evidence type="ECO:0008006" key="4">
    <source>
        <dbReference type="Google" id="ProtNLM"/>
    </source>
</evidence>
<evidence type="ECO:0000313" key="3">
    <source>
        <dbReference type="Proteomes" id="UP000325122"/>
    </source>
</evidence>
<dbReference type="Proteomes" id="UP000325122">
    <property type="component" value="Unassembled WGS sequence"/>
</dbReference>
<sequence length="188" mass="19430">MTLSVRLRALAIAACAAFPLAAGCAPDTAPPPADGAGALEPPVLSVTGAGGRTPVETGLFDKYALAGVAQTFSFADIAALPRSEMTTDYPLGDTPQTWTGPQLSAVLAAAGAPGSGARLTAYDGYQVEVSAEDIARFEPVLAHAVDGRGLVTGELGPFILVWPRGEDPELDDMNDDLWVWGVFVIEAF</sequence>
<name>A0A5M6ZDE2_9PROT</name>
<evidence type="ECO:0000256" key="1">
    <source>
        <dbReference type="SAM" id="SignalP"/>
    </source>
</evidence>
<proteinExistence type="predicted"/>
<gene>
    <name evidence="2" type="ORF">F1654_10350</name>
</gene>
<dbReference type="EMBL" id="VWOJ01000003">
    <property type="protein sequence ID" value="KAA5802230.1"/>
    <property type="molecule type" value="Genomic_DNA"/>
</dbReference>
<comment type="caution">
    <text evidence="2">The sequence shown here is derived from an EMBL/GenBank/DDBJ whole genome shotgun (WGS) entry which is preliminary data.</text>
</comment>